<dbReference type="PANTHER" id="PTHR48106">
    <property type="entry name" value="QUINONE OXIDOREDUCTASE PIG3-RELATED"/>
    <property type="match status" value="1"/>
</dbReference>
<proteinExistence type="predicted"/>
<sequence>MHPRVVTYDRFGEPAEVLQIEHREPAKLLTGQIRVRMNARSINPSDWIPIRGAYPHRTPLPSIPGYEGVGVVEEIGPAVPHALLGQRVLPLRGEGTWQELVAAPAQWAVAVPSSIEDDAACQLYINPLTAWVLCAEVMALQAKDVVIVNAGGSSFGRIFAQLSSNFGFKLIALTRSDVHTKDLLSLGAFSVVNTSDTKVYQAIMELTGGRGASAAVDCIGGDEGVALLRSVRPGGMLVSIGLLSGKPVNLARQALGTGVNIKLFHLRNWLQTVSAEEWQGAFRAIIQLTEREQLRLMNIRGRYPLHDVVKAMHAAVSSSSGGKIVLTS</sequence>
<dbReference type="Pfam" id="PF00107">
    <property type="entry name" value="ADH_zinc_N"/>
    <property type="match status" value="1"/>
</dbReference>
<protein>
    <submittedName>
        <fullName evidence="4">Zinc-dependent alcohol dehydrogenase family protein</fullName>
    </submittedName>
</protein>
<reference evidence="4" key="1">
    <citation type="submission" date="2022-01" db="EMBL/GenBank/DDBJ databases">
        <title>Paenibacillus spongiae sp. nov., isolated from marine sponge.</title>
        <authorList>
            <person name="Li Z."/>
            <person name="Zhang M."/>
        </authorList>
    </citation>
    <scope>NUCLEOTIDE SEQUENCE</scope>
    <source>
        <strain evidence="4">PHS-Z3</strain>
    </source>
</reference>
<dbReference type="InterPro" id="IPR036291">
    <property type="entry name" value="NAD(P)-bd_dom_sf"/>
</dbReference>
<keyword evidence="5" id="KW-1185">Reference proteome</keyword>
<evidence type="ECO:0000313" key="4">
    <source>
        <dbReference type="EMBL" id="UVI32866.1"/>
    </source>
</evidence>
<dbReference type="PANTHER" id="PTHR48106:SF2">
    <property type="entry name" value="ZN2+-BINDING DEHYDROGENASE"/>
    <property type="match status" value="1"/>
</dbReference>
<dbReference type="CDD" id="cd05282">
    <property type="entry name" value="ETR_like"/>
    <property type="match status" value="1"/>
</dbReference>
<dbReference type="EMBL" id="CP091430">
    <property type="protein sequence ID" value="UVI32866.1"/>
    <property type="molecule type" value="Genomic_DNA"/>
</dbReference>
<evidence type="ECO:0000313" key="5">
    <source>
        <dbReference type="Proteomes" id="UP001057877"/>
    </source>
</evidence>
<dbReference type="InterPro" id="IPR011032">
    <property type="entry name" value="GroES-like_sf"/>
</dbReference>
<dbReference type="SUPFAM" id="SSF50129">
    <property type="entry name" value="GroES-like"/>
    <property type="match status" value="1"/>
</dbReference>
<evidence type="ECO:0000256" key="2">
    <source>
        <dbReference type="ARBA" id="ARBA00023002"/>
    </source>
</evidence>
<dbReference type="Gene3D" id="3.40.50.720">
    <property type="entry name" value="NAD(P)-binding Rossmann-like Domain"/>
    <property type="match status" value="1"/>
</dbReference>
<dbReference type="Proteomes" id="UP001057877">
    <property type="component" value="Chromosome"/>
</dbReference>
<gene>
    <name evidence="4" type="ORF">L1F29_13980</name>
</gene>
<dbReference type="InterPro" id="IPR020843">
    <property type="entry name" value="ER"/>
</dbReference>
<dbReference type="RefSeq" id="WP_258388917.1">
    <property type="nucleotide sequence ID" value="NZ_CP091430.1"/>
</dbReference>
<keyword evidence="1" id="KW-0521">NADP</keyword>
<evidence type="ECO:0000259" key="3">
    <source>
        <dbReference type="SMART" id="SM00829"/>
    </source>
</evidence>
<organism evidence="4 5">
    <name type="scientific">Paenibacillus spongiae</name>
    <dbReference type="NCBI Taxonomy" id="2909671"/>
    <lineage>
        <taxon>Bacteria</taxon>
        <taxon>Bacillati</taxon>
        <taxon>Bacillota</taxon>
        <taxon>Bacilli</taxon>
        <taxon>Bacillales</taxon>
        <taxon>Paenibacillaceae</taxon>
        <taxon>Paenibacillus</taxon>
    </lineage>
</organism>
<keyword evidence="2" id="KW-0560">Oxidoreductase</keyword>
<dbReference type="Pfam" id="PF08240">
    <property type="entry name" value="ADH_N"/>
    <property type="match status" value="1"/>
</dbReference>
<feature type="domain" description="Enoyl reductase (ER)" evidence="3">
    <location>
        <begin position="13"/>
        <end position="326"/>
    </location>
</feature>
<dbReference type="Gene3D" id="3.90.180.10">
    <property type="entry name" value="Medium-chain alcohol dehydrogenases, catalytic domain"/>
    <property type="match status" value="1"/>
</dbReference>
<name>A0ABY5SFZ6_9BACL</name>
<dbReference type="InterPro" id="IPR013149">
    <property type="entry name" value="ADH-like_C"/>
</dbReference>
<accession>A0ABY5SFZ6</accession>
<dbReference type="SMART" id="SM00829">
    <property type="entry name" value="PKS_ER"/>
    <property type="match status" value="1"/>
</dbReference>
<dbReference type="InterPro" id="IPR013154">
    <property type="entry name" value="ADH-like_N"/>
</dbReference>
<dbReference type="SUPFAM" id="SSF51735">
    <property type="entry name" value="NAD(P)-binding Rossmann-fold domains"/>
    <property type="match status" value="1"/>
</dbReference>
<evidence type="ECO:0000256" key="1">
    <source>
        <dbReference type="ARBA" id="ARBA00022857"/>
    </source>
</evidence>